<dbReference type="InterPro" id="IPR056884">
    <property type="entry name" value="NPHP3-like_N"/>
</dbReference>
<dbReference type="Pfam" id="PF24883">
    <property type="entry name" value="NPHP3_N"/>
    <property type="match status" value="1"/>
</dbReference>
<comment type="caution">
    <text evidence="3">The sequence shown here is derived from an EMBL/GenBank/DDBJ whole genome shotgun (WGS) entry which is preliminary data.</text>
</comment>
<organism evidence="3 4">
    <name type="scientific">Botrytis tulipae</name>
    <dbReference type="NCBI Taxonomy" id="87230"/>
    <lineage>
        <taxon>Eukaryota</taxon>
        <taxon>Fungi</taxon>
        <taxon>Dikarya</taxon>
        <taxon>Ascomycota</taxon>
        <taxon>Pezizomycotina</taxon>
        <taxon>Leotiomycetes</taxon>
        <taxon>Helotiales</taxon>
        <taxon>Sclerotiniaceae</taxon>
        <taxon>Botrytis</taxon>
    </lineage>
</organism>
<dbReference type="Gene3D" id="3.40.50.300">
    <property type="entry name" value="P-loop containing nucleotide triphosphate hydrolases"/>
    <property type="match status" value="1"/>
</dbReference>
<evidence type="ECO:0000259" key="2">
    <source>
        <dbReference type="PROSITE" id="PS50837"/>
    </source>
</evidence>
<sequence length="1283" mass="146766">MAASVAASANAHDPWLIARNRFIDQLDPAERALFNEATPENLYYKSSNIQKADQKNSKTRAILKSLEPLTKSIQDYGAAMDTFSNIAPLYLAPIWGSLRVILVLASSHGKFYDRIIDTFARVGDILPRLRDYQAIFDQEKYPKFTQSLSAAYLDIIILCSDFKNILAGQKSSFIKRMRSPLSTSLGAQLDNAVQKFREHRKAVESEAKMCHYIEAKESRELELRERMRTKEQERRDRLVRIISRMATVDCSSKHRRLQKIRHHGTGSWLAGVTEYRNWQNQNKSSVMSCYGIPGSGKSVLVSSLIDGSKFAFPADAAISYYYCDYADKRTLSPSGLFSFISQKLFRDMNELPEALIAILEAEYPDEASSPSLDRVVAMLIKAIDELSSVAIFIDGLDELPESDRKLTFSILRKILNEVTSPVRLFVSSREDVTYLFNPSSSLTTFKVHLQTNAISPDIEAYIRHAIDELITSGDLVLGNLALREEIFNVLKGGAKGMFLWVQFQLEELCRMETDAAILKALQNLPRNLEETYDRLLGRIIEIERRELVKRMFDWIICSCRPLHMDELREAIAFTVGDKSWDATKIPNDLRRLIRACGNLIVIDEDTLEVYLAHYTVEQYILHSQNSELAYFHTTREASNRALGVTCVTYLSFTDLEAQVTVYHNTTSSNMTLLQDAVTTQSLIPRASHSSNLPFKAAKAALMVQKFNKDHESHIDYSRHIQIRKKGMTDQQFLDKYRLIGYLKENWLSHTKDFTVDTFGEIGELFRKLLFTKQLTFSFKPWERLSFRGRDEIAPLCWAIAEDNLPLLRDLLVNNRRIFDYISEACLLFWSTLEYHKKERGRQGIDIPDKSLMVLEHYSPENISSKLHCLLWLYGGLIIACRRGNSQLLDICVEFIDQRQMPYFTGALVQPTLRSLVLSHLCLEATIHGHLMLIQKFQADTCFSPSVSYEYKGTYFNSLERAMTLPCDEIIDSLLKKDCPVSYKAKLIALQTRDLQALIESGDSTKFNRLLQFLFKSDGVSGSSPPFFGIDDQSYMQDVRRYKHNAIQTAASLGFCYHLKMILQHQSASPYAEDIIERNIAFLAAINSSHCHIVSWLVFSDIHKNSYYWMEPIPAEVCDQGSKSMSITNYATDMKEIPEEFRLFVIDTICNACVAADSISNLSIFERHNWILTRAIAQNKPEQVTLFGGRKYFNQRYECLASDLPDLPREVEEYIWPHSHDHEKPKATVPLIWAVIYNRPQVVEALLSEPLPSYDDDVIEAATTCAIMMDFLEIVMLLEPVHTL</sequence>
<dbReference type="InterPro" id="IPR036770">
    <property type="entry name" value="Ankyrin_rpt-contain_sf"/>
</dbReference>
<keyword evidence="4" id="KW-1185">Reference proteome</keyword>
<reference evidence="3 4" key="1">
    <citation type="submission" date="2017-12" db="EMBL/GenBank/DDBJ databases">
        <title>Comparative genomics of Botrytis spp.</title>
        <authorList>
            <person name="Valero-Jimenez C.A."/>
            <person name="Tapia P."/>
            <person name="Veloso J."/>
            <person name="Silva-Moreno E."/>
            <person name="Staats M."/>
            <person name="Valdes J.H."/>
            <person name="Van Kan J.A.L."/>
        </authorList>
    </citation>
    <scope>NUCLEOTIDE SEQUENCE [LARGE SCALE GENOMIC DNA]</scope>
    <source>
        <strain evidence="3 4">Bt9001</strain>
    </source>
</reference>
<name>A0A4Z1EHI1_9HELO</name>
<dbReference type="InterPro" id="IPR007111">
    <property type="entry name" value="NACHT_NTPase"/>
</dbReference>
<proteinExistence type="predicted"/>
<protein>
    <recommendedName>
        <fullName evidence="2">NACHT domain-containing protein</fullName>
    </recommendedName>
</protein>
<evidence type="ECO:0000256" key="1">
    <source>
        <dbReference type="ARBA" id="ARBA00022737"/>
    </source>
</evidence>
<evidence type="ECO:0000313" key="3">
    <source>
        <dbReference type="EMBL" id="TGO08627.1"/>
    </source>
</evidence>
<dbReference type="Pfam" id="PF24809">
    <property type="entry name" value="DUF7708"/>
    <property type="match status" value="1"/>
</dbReference>
<feature type="domain" description="NACHT" evidence="2">
    <location>
        <begin position="285"/>
        <end position="431"/>
    </location>
</feature>
<dbReference type="PANTHER" id="PTHR10039:SF10">
    <property type="entry name" value="NACHT DOMAIN-CONTAINING PROTEIN"/>
    <property type="match status" value="1"/>
</dbReference>
<dbReference type="OrthoDB" id="7464126at2759"/>
<dbReference type="InterPro" id="IPR056125">
    <property type="entry name" value="DUF7708"/>
</dbReference>
<dbReference type="PROSITE" id="PS50837">
    <property type="entry name" value="NACHT"/>
    <property type="match status" value="1"/>
</dbReference>
<accession>A0A4Z1EHI1</accession>
<dbReference type="InterPro" id="IPR027417">
    <property type="entry name" value="P-loop_NTPase"/>
</dbReference>
<dbReference type="EMBL" id="PQXH01000200">
    <property type="protein sequence ID" value="TGO08627.1"/>
    <property type="molecule type" value="Genomic_DNA"/>
</dbReference>
<dbReference type="SUPFAM" id="SSF52540">
    <property type="entry name" value="P-loop containing nucleoside triphosphate hydrolases"/>
    <property type="match status" value="1"/>
</dbReference>
<dbReference type="Pfam" id="PF22939">
    <property type="entry name" value="WHD_GPIID"/>
    <property type="match status" value="1"/>
</dbReference>
<evidence type="ECO:0000313" key="4">
    <source>
        <dbReference type="Proteomes" id="UP000297777"/>
    </source>
</evidence>
<dbReference type="PANTHER" id="PTHR10039">
    <property type="entry name" value="AMELOGENIN"/>
    <property type="match status" value="1"/>
</dbReference>
<dbReference type="Proteomes" id="UP000297777">
    <property type="component" value="Unassembled WGS sequence"/>
</dbReference>
<gene>
    <name evidence="3" type="ORF">BTUL_0200g00210</name>
</gene>
<keyword evidence="1" id="KW-0677">Repeat</keyword>
<dbReference type="InterPro" id="IPR054471">
    <property type="entry name" value="GPIID_WHD"/>
</dbReference>
<dbReference type="SUPFAM" id="SSF48403">
    <property type="entry name" value="Ankyrin repeat"/>
    <property type="match status" value="1"/>
</dbReference>